<gene>
    <name evidence="2" type="ORF">ABVK25_002418</name>
</gene>
<sequence length="128" mass="12779">MGRLPTPGHPYGSTTGHLPRGDSHLANQTAAIVARIHTPSRPWVSRASLAERNALGGESPVAGTAAAEVVDQVIAVAITVTDRKVGVVVAATAGERIVGPVDNAVGDVDVANGASVLAVATVAGAGYR</sequence>
<accession>A0ABR4BHS3</accession>
<comment type="caution">
    <text evidence="2">The sequence shown here is derived from an EMBL/GenBank/DDBJ whole genome shotgun (WGS) entry which is preliminary data.</text>
</comment>
<evidence type="ECO:0000313" key="3">
    <source>
        <dbReference type="Proteomes" id="UP001590951"/>
    </source>
</evidence>
<feature type="region of interest" description="Disordered" evidence="1">
    <location>
        <begin position="1"/>
        <end position="21"/>
    </location>
</feature>
<reference evidence="2 3" key="1">
    <citation type="submission" date="2024-09" db="EMBL/GenBank/DDBJ databases">
        <title>Rethinking Asexuality: The Enigmatic Case of Functional Sexual Genes in Lepraria (Stereocaulaceae).</title>
        <authorList>
            <person name="Doellman M."/>
            <person name="Sun Y."/>
            <person name="Barcenas-Pena A."/>
            <person name="Lumbsch H.T."/>
            <person name="Grewe F."/>
        </authorList>
    </citation>
    <scope>NUCLEOTIDE SEQUENCE [LARGE SCALE GENOMIC DNA]</scope>
    <source>
        <strain evidence="2 3">Grewe 0041</strain>
    </source>
</reference>
<organism evidence="2 3">
    <name type="scientific">Lepraria finkii</name>
    <dbReference type="NCBI Taxonomy" id="1340010"/>
    <lineage>
        <taxon>Eukaryota</taxon>
        <taxon>Fungi</taxon>
        <taxon>Dikarya</taxon>
        <taxon>Ascomycota</taxon>
        <taxon>Pezizomycotina</taxon>
        <taxon>Lecanoromycetes</taxon>
        <taxon>OSLEUM clade</taxon>
        <taxon>Lecanoromycetidae</taxon>
        <taxon>Lecanorales</taxon>
        <taxon>Lecanorineae</taxon>
        <taxon>Stereocaulaceae</taxon>
        <taxon>Lepraria</taxon>
    </lineage>
</organism>
<name>A0ABR4BHS3_9LECA</name>
<evidence type="ECO:0000256" key="1">
    <source>
        <dbReference type="SAM" id="MobiDB-lite"/>
    </source>
</evidence>
<evidence type="ECO:0000313" key="2">
    <source>
        <dbReference type="EMBL" id="KAL2057365.1"/>
    </source>
</evidence>
<protein>
    <submittedName>
        <fullName evidence="2">Uncharacterized protein</fullName>
    </submittedName>
</protein>
<dbReference type="EMBL" id="JBHFEH010000005">
    <property type="protein sequence ID" value="KAL2057365.1"/>
    <property type="molecule type" value="Genomic_DNA"/>
</dbReference>
<keyword evidence="3" id="KW-1185">Reference proteome</keyword>
<proteinExistence type="predicted"/>
<dbReference type="Proteomes" id="UP001590951">
    <property type="component" value="Unassembled WGS sequence"/>
</dbReference>